<dbReference type="PANTHER" id="PTHR33823:SF4">
    <property type="entry name" value="GENERAL STRESS PROTEIN 16O"/>
    <property type="match status" value="1"/>
</dbReference>
<comment type="caution">
    <text evidence="1">Lacks conserved residue(s) required for the propagation of feature annotation.</text>
</comment>
<dbReference type="InterPro" id="IPR037187">
    <property type="entry name" value="DnaK_N"/>
</dbReference>
<protein>
    <submittedName>
        <fullName evidence="2">Uncharacterized protein</fullName>
    </submittedName>
</protein>
<dbReference type="AlphaFoldDB" id="A0A2M6WZA1"/>
<sequence>MNQPSHTPQFIAEMKANLKAEQQQLNAEVAATKEFPDYGRHEEENATEVADYQAAAATEDMLSRRREEVEAALQRIDAGTYGITNDGQLIPEERLRANPAATTTVS</sequence>
<evidence type="ECO:0000313" key="3">
    <source>
        <dbReference type="Proteomes" id="UP000230731"/>
    </source>
</evidence>
<evidence type="ECO:0000256" key="1">
    <source>
        <dbReference type="PROSITE-ProRule" id="PRU00510"/>
    </source>
</evidence>
<name>A0A2M6WZA1_9BACT</name>
<comment type="caution">
    <text evidence="2">The sequence shown here is derived from an EMBL/GenBank/DDBJ whole genome shotgun (WGS) entry which is preliminary data.</text>
</comment>
<dbReference type="SUPFAM" id="SSF109635">
    <property type="entry name" value="DnaK suppressor protein DksA, alpha-hairpin domain"/>
    <property type="match status" value="1"/>
</dbReference>
<dbReference type="Proteomes" id="UP000230731">
    <property type="component" value="Unassembled WGS sequence"/>
</dbReference>
<reference evidence="3" key="1">
    <citation type="submission" date="2017-09" db="EMBL/GenBank/DDBJ databases">
        <title>Depth-based differentiation of microbial function through sediment-hosted aquifers and enrichment of novel symbionts in the deep terrestrial subsurface.</title>
        <authorList>
            <person name="Probst A.J."/>
            <person name="Ladd B."/>
            <person name="Jarett J.K."/>
            <person name="Geller-Mcgrath D.E."/>
            <person name="Sieber C.M.K."/>
            <person name="Emerson J.B."/>
            <person name="Anantharaman K."/>
            <person name="Thomas B.C."/>
            <person name="Malmstrom R."/>
            <person name="Stieglmeier M."/>
            <person name="Klingl A."/>
            <person name="Woyke T."/>
            <person name="Ryan C.M."/>
            <person name="Banfield J.F."/>
        </authorList>
    </citation>
    <scope>NUCLEOTIDE SEQUENCE [LARGE SCALE GENOMIC DNA]</scope>
</reference>
<dbReference type="EMBL" id="PEZP01000032">
    <property type="protein sequence ID" value="PIT98087.1"/>
    <property type="molecule type" value="Genomic_DNA"/>
</dbReference>
<dbReference type="PANTHER" id="PTHR33823">
    <property type="entry name" value="RNA POLYMERASE-BINDING TRANSCRIPTION FACTOR DKSA-RELATED"/>
    <property type="match status" value="1"/>
</dbReference>
<dbReference type="PROSITE" id="PS51128">
    <property type="entry name" value="ZF_DKSA_2"/>
    <property type="match status" value="1"/>
</dbReference>
<proteinExistence type="predicted"/>
<gene>
    <name evidence="2" type="ORF">COT71_02675</name>
</gene>
<evidence type="ECO:0000313" key="2">
    <source>
        <dbReference type="EMBL" id="PIT98087.1"/>
    </source>
</evidence>
<accession>A0A2M6WZA1</accession>
<dbReference type="Gene3D" id="1.20.120.910">
    <property type="entry name" value="DksA, coiled-coil domain"/>
    <property type="match status" value="1"/>
</dbReference>
<organism evidence="2 3">
    <name type="scientific">Candidatus Andersenbacteria bacterium CG10_big_fil_rev_8_21_14_0_10_54_11</name>
    <dbReference type="NCBI Taxonomy" id="1974485"/>
    <lineage>
        <taxon>Bacteria</taxon>
        <taxon>Candidatus Anderseniibacteriota</taxon>
    </lineage>
</organism>